<comment type="caution">
    <text evidence="4">The sequence shown here is derived from an EMBL/GenBank/DDBJ whole genome shotgun (WGS) entry which is preliminary data.</text>
</comment>
<dbReference type="InterPro" id="IPR000863">
    <property type="entry name" value="Sulfotransferase_dom"/>
</dbReference>
<dbReference type="AlphaFoldDB" id="A0A495V4X9"/>
<keyword evidence="5" id="KW-1185">Reference proteome</keyword>
<evidence type="ECO:0000256" key="2">
    <source>
        <dbReference type="ARBA" id="ARBA00023180"/>
    </source>
</evidence>
<feature type="domain" description="Sulfotransferase" evidence="3">
    <location>
        <begin position="25"/>
        <end position="230"/>
    </location>
</feature>
<dbReference type="GO" id="GO:0008146">
    <property type="term" value="F:sulfotransferase activity"/>
    <property type="evidence" value="ECO:0007669"/>
    <property type="project" value="InterPro"/>
</dbReference>
<evidence type="ECO:0000313" key="4">
    <source>
        <dbReference type="EMBL" id="RKT44462.1"/>
    </source>
</evidence>
<dbReference type="RefSeq" id="WP_147431024.1">
    <property type="nucleotide sequence ID" value="NZ_RBXL01000001.1"/>
</dbReference>
<dbReference type="EMBL" id="RBXL01000001">
    <property type="protein sequence ID" value="RKT44462.1"/>
    <property type="molecule type" value="Genomic_DNA"/>
</dbReference>
<dbReference type="InterPro" id="IPR037359">
    <property type="entry name" value="NST/OST"/>
</dbReference>
<evidence type="ECO:0000313" key="5">
    <source>
        <dbReference type="Proteomes" id="UP000274556"/>
    </source>
</evidence>
<dbReference type="SUPFAM" id="SSF52540">
    <property type="entry name" value="P-loop containing nucleoside triphosphate hydrolases"/>
    <property type="match status" value="1"/>
</dbReference>
<organism evidence="4 5">
    <name type="scientific">Thiocapsa rosea</name>
    <dbReference type="NCBI Taxonomy" id="69360"/>
    <lineage>
        <taxon>Bacteria</taxon>
        <taxon>Pseudomonadati</taxon>
        <taxon>Pseudomonadota</taxon>
        <taxon>Gammaproteobacteria</taxon>
        <taxon>Chromatiales</taxon>
        <taxon>Chromatiaceae</taxon>
        <taxon>Thiocapsa</taxon>
    </lineage>
</organism>
<evidence type="ECO:0000259" key="3">
    <source>
        <dbReference type="Pfam" id="PF00685"/>
    </source>
</evidence>
<dbReference type="InterPro" id="IPR027417">
    <property type="entry name" value="P-loop_NTPase"/>
</dbReference>
<dbReference type="Gene3D" id="3.40.50.300">
    <property type="entry name" value="P-loop containing nucleotide triphosphate hydrolases"/>
    <property type="match status" value="1"/>
</dbReference>
<dbReference type="OrthoDB" id="5767183at2"/>
<dbReference type="PANTHER" id="PTHR10605">
    <property type="entry name" value="HEPARAN SULFATE SULFOTRANSFERASE"/>
    <property type="match status" value="1"/>
</dbReference>
<protein>
    <submittedName>
        <fullName evidence="4">Sulfotransferase domain-containing protein</fullName>
    </submittedName>
</protein>
<sequence>MTQQPMPQDTDGASQCSVQQRSRLPNFLVIGAQKSATTWLWSLLQQHPDIFMPDRKELNYFCYYPLHRWEGWKGPLRSMSLGQYSDVYFSAVAGEKAIGEATPAYLWVADSHPEWLWVRQQGHRWDTPAVVRDLLGPDVKLLAVLRNPVDRAVSAFHHHQLHGTVAKEARIMDVAGEHGIVHIGFYYEHLRAWMKNFDRANFLIQVMEEDLADPAGAMRAAYQFLGVDATFSPIGADTPIHIGTPGGVVTREDRQALWEIFRGDIERLEILLDRDLSIWKPRE</sequence>
<reference evidence="4 5" key="1">
    <citation type="submission" date="2018-10" db="EMBL/GenBank/DDBJ databases">
        <title>Genomic Encyclopedia of Archaeal and Bacterial Type Strains, Phase II (KMG-II): from individual species to whole genera.</title>
        <authorList>
            <person name="Goeker M."/>
        </authorList>
    </citation>
    <scope>NUCLEOTIDE SEQUENCE [LARGE SCALE GENOMIC DNA]</scope>
    <source>
        <strain evidence="4 5">DSM 235</strain>
    </source>
</reference>
<evidence type="ECO:0000256" key="1">
    <source>
        <dbReference type="ARBA" id="ARBA00022679"/>
    </source>
</evidence>
<name>A0A495V4X9_9GAMM</name>
<keyword evidence="1 4" id="KW-0808">Transferase</keyword>
<accession>A0A495V4X9</accession>
<keyword evidence="2" id="KW-0325">Glycoprotein</keyword>
<gene>
    <name evidence="4" type="ORF">BDD21_1846</name>
</gene>
<proteinExistence type="predicted"/>
<dbReference type="PANTHER" id="PTHR10605:SF56">
    <property type="entry name" value="BIFUNCTIONAL HEPARAN SULFATE N-DEACETYLASE_N-SULFOTRANSFERASE"/>
    <property type="match status" value="1"/>
</dbReference>
<dbReference type="Pfam" id="PF00685">
    <property type="entry name" value="Sulfotransfer_1"/>
    <property type="match status" value="1"/>
</dbReference>
<dbReference type="Proteomes" id="UP000274556">
    <property type="component" value="Unassembled WGS sequence"/>
</dbReference>